<dbReference type="AlphaFoldDB" id="A0A7V7U0K4"/>
<reference evidence="2 3" key="1">
    <citation type="submission" date="2019-09" db="EMBL/GenBank/DDBJ databases">
        <title>YIM 132180 draft genome.</title>
        <authorList>
            <person name="Zhang K."/>
        </authorList>
    </citation>
    <scope>NUCLEOTIDE SEQUENCE [LARGE SCALE GENOMIC DNA]</scope>
    <source>
        <strain evidence="2 3">YIM 132180</strain>
    </source>
</reference>
<protein>
    <submittedName>
        <fullName evidence="2">Uncharacterized protein</fullName>
    </submittedName>
</protein>
<evidence type="ECO:0000313" key="3">
    <source>
        <dbReference type="Proteomes" id="UP000432089"/>
    </source>
</evidence>
<evidence type="ECO:0000256" key="1">
    <source>
        <dbReference type="SAM" id="MobiDB-lite"/>
    </source>
</evidence>
<name>A0A7V7U0K4_9HYPH</name>
<organism evidence="2 3">
    <name type="scientific">Plantimonas leprariae</name>
    <dbReference type="NCBI Taxonomy" id="2615207"/>
    <lineage>
        <taxon>Bacteria</taxon>
        <taxon>Pseudomonadati</taxon>
        <taxon>Pseudomonadota</taxon>
        <taxon>Alphaproteobacteria</taxon>
        <taxon>Hyphomicrobiales</taxon>
        <taxon>Aurantimonadaceae</taxon>
        <taxon>Plantimonas</taxon>
    </lineage>
</organism>
<feature type="region of interest" description="Disordered" evidence="1">
    <location>
        <begin position="97"/>
        <end position="117"/>
    </location>
</feature>
<accession>A0A7V7U0K4</accession>
<sequence>MSVGTLARLLSALSAECDELAVRVDDMHRFLTRDPSAAPRSSEVDYMVAAQDIDFIQQHLAGLSEFLMVMAEMTPDAIRVDLAAPLATVKLSDMKRRLSGTDDDDAPQVRPGELELL</sequence>
<gene>
    <name evidence="2" type="ORF">F6X38_06395</name>
</gene>
<keyword evidence="3" id="KW-1185">Reference proteome</keyword>
<dbReference type="RefSeq" id="WP_150968786.1">
    <property type="nucleotide sequence ID" value="NZ_VZDO01000004.1"/>
</dbReference>
<evidence type="ECO:0000313" key="2">
    <source>
        <dbReference type="EMBL" id="KAB0680634.1"/>
    </source>
</evidence>
<dbReference type="Proteomes" id="UP000432089">
    <property type="component" value="Unassembled WGS sequence"/>
</dbReference>
<dbReference type="EMBL" id="VZDO01000004">
    <property type="protein sequence ID" value="KAB0680634.1"/>
    <property type="molecule type" value="Genomic_DNA"/>
</dbReference>
<proteinExistence type="predicted"/>
<comment type="caution">
    <text evidence="2">The sequence shown here is derived from an EMBL/GenBank/DDBJ whole genome shotgun (WGS) entry which is preliminary data.</text>
</comment>